<feature type="compositionally biased region" description="Acidic residues" evidence="3">
    <location>
        <begin position="11"/>
        <end position="44"/>
    </location>
</feature>
<evidence type="ECO:0000313" key="4">
    <source>
        <dbReference type="EMBL" id="CAJ1961519.1"/>
    </source>
</evidence>
<feature type="region of interest" description="Disordered" evidence="3">
    <location>
        <begin position="588"/>
        <end position="609"/>
    </location>
</feature>
<dbReference type="PROSITE" id="PS50297">
    <property type="entry name" value="ANK_REP_REGION"/>
    <property type="match status" value="1"/>
</dbReference>
<proteinExistence type="predicted"/>
<feature type="repeat" description="ANK" evidence="1">
    <location>
        <begin position="271"/>
        <end position="303"/>
    </location>
</feature>
<feature type="compositionally biased region" description="Polar residues" evidence="3">
    <location>
        <begin position="203"/>
        <end position="212"/>
    </location>
</feature>
<dbReference type="SUPFAM" id="SSF48403">
    <property type="entry name" value="Ankyrin repeat"/>
    <property type="match status" value="1"/>
</dbReference>
<evidence type="ECO:0000256" key="1">
    <source>
        <dbReference type="PROSITE-ProRule" id="PRU00023"/>
    </source>
</evidence>
<comment type="caution">
    <text evidence="4">The sequence shown here is derived from an EMBL/GenBank/DDBJ whole genome shotgun (WGS) entry which is preliminary data.</text>
</comment>
<reference evidence="4" key="1">
    <citation type="submission" date="2023-08" db="EMBL/GenBank/DDBJ databases">
        <authorList>
            <person name="Audoor S."/>
            <person name="Bilcke G."/>
        </authorList>
    </citation>
    <scope>NUCLEOTIDE SEQUENCE</scope>
</reference>
<feature type="compositionally biased region" description="Acidic residues" evidence="3">
    <location>
        <begin position="78"/>
        <end position="97"/>
    </location>
</feature>
<dbReference type="EMBL" id="CAKOGP040002091">
    <property type="protein sequence ID" value="CAJ1961519.1"/>
    <property type="molecule type" value="Genomic_DNA"/>
</dbReference>
<feature type="compositionally biased region" description="Acidic residues" evidence="3">
    <location>
        <begin position="182"/>
        <end position="194"/>
    </location>
</feature>
<feature type="coiled-coil region" evidence="2">
    <location>
        <begin position="535"/>
        <end position="562"/>
    </location>
</feature>
<keyword evidence="2" id="KW-0175">Coiled coil</keyword>
<feature type="compositionally biased region" description="Basic and acidic residues" evidence="3">
    <location>
        <begin position="104"/>
        <end position="120"/>
    </location>
</feature>
<evidence type="ECO:0000256" key="3">
    <source>
        <dbReference type="SAM" id="MobiDB-lite"/>
    </source>
</evidence>
<sequence>MAWFWGSKSQDDEEYDSDDYTDGEYSDEEYEEYTDEEAEEEAGEVAEVGDQPKTGGGEPDDDKKVEANETVGQKKEEDKDEGEEDEESYVEVTEEDAASAAAKVAEDQPKEEEPNKERRSNSLLDSALSSDDEEEIKSTSSIVEEQAQDNETDDAKANKAEEANAETTEEDHVVPSSAVLDDSMDVDDDNDTDDEAQKPPSEVQPNFQVETVSSDDESEFSDDSDDDEEELTSFADKQSMLLLAAEHDRVDILKAILTEDTDDDKNALMNSGIPPLHVAISFGSTNTTQSLLRMGADPSIRPNVDEVKKQYKSNESKVEIKNMGRFNGISAWELAFGNEAYAKLEASGMSQRSSWVFGSAIKPVDDDEEDPVIYPLDIPPSKREGIRHAFTAEALRCLGGDELDRLNQLLASGMPATTEIAEKDLYQWAVEMGAMNCEEHLRPVEAAKHADSEENEENKDDSGTDTNTTDISNARVLDRSRPGDESCSQLRNKLVELNSLASALSTCVDNLAEEVSVCHGLLLMNGGASALASHVKSLKAQKADKEDELNAAYDTLQASEQKLSVIVEAAGTVGKEIVALSDTALKKQDSSNEEAASNGKGDDNTTDSETERKKLLGLIAASENKIRKLRVSITDLSEESARDLQEVERRGLSGGIDLVRGLRDEIRDVEFQLAETKSMNATCQAKISLIRAKVSPETKLPTTPVAVATEESASPIEEGSLAAEPTKPASQIIATGDSQAIAVRAPGKQGFFRIDLWQVILRIIGMNRAADRRAVEVAHRSWQDEKKKVGVANKRPEPVHLMTV</sequence>
<evidence type="ECO:0000313" key="5">
    <source>
        <dbReference type="Proteomes" id="UP001295423"/>
    </source>
</evidence>
<dbReference type="InterPro" id="IPR002110">
    <property type="entry name" value="Ankyrin_rpt"/>
</dbReference>
<feature type="region of interest" description="Disordered" evidence="3">
    <location>
        <begin position="448"/>
        <end position="485"/>
    </location>
</feature>
<keyword evidence="1" id="KW-0040">ANK repeat</keyword>
<dbReference type="AlphaFoldDB" id="A0AAD2JLI2"/>
<feature type="compositionally biased region" description="Basic and acidic residues" evidence="3">
    <location>
        <begin position="61"/>
        <end position="77"/>
    </location>
</feature>
<dbReference type="Pfam" id="PF00023">
    <property type="entry name" value="Ank"/>
    <property type="match status" value="1"/>
</dbReference>
<dbReference type="PROSITE" id="PS50088">
    <property type="entry name" value="ANK_REPEAT"/>
    <property type="match status" value="1"/>
</dbReference>
<dbReference type="InterPro" id="IPR036770">
    <property type="entry name" value="Ankyrin_rpt-contain_sf"/>
</dbReference>
<gene>
    <name evidence="4" type="ORF">CYCCA115_LOCUS19237</name>
</gene>
<feature type="compositionally biased region" description="Basic and acidic residues" evidence="3">
    <location>
        <begin position="153"/>
        <end position="162"/>
    </location>
</feature>
<evidence type="ECO:0000256" key="2">
    <source>
        <dbReference type="SAM" id="Coils"/>
    </source>
</evidence>
<keyword evidence="5" id="KW-1185">Reference proteome</keyword>
<protein>
    <submittedName>
        <fullName evidence="4">Uncharacterized protein</fullName>
    </submittedName>
</protein>
<feature type="compositionally biased region" description="Acidic residues" evidence="3">
    <location>
        <begin position="213"/>
        <end position="227"/>
    </location>
</feature>
<dbReference type="Gene3D" id="1.25.40.20">
    <property type="entry name" value="Ankyrin repeat-containing domain"/>
    <property type="match status" value="1"/>
</dbReference>
<dbReference type="Proteomes" id="UP001295423">
    <property type="component" value="Unassembled WGS sequence"/>
</dbReference>
<name>A0AAD2JLI2_9STRA</name>
<dbReference type="SMART" id="SM00248">
    <property type="entry name" value="ANK"/>
    <property type="match status" value="2"/>
</dbReference>
<organism evidence="4 5">
    <name type="scientific">Cylindrotheca closterium</name>
    <dbReference type="NCBI Taxonomy" id="2856"/>
    <lineage>
        <taxon>Eukaryota</taxon>
        <taxon>Sar</taxon>
        <taxon>Stramenopiles</taxon>
        <taxon>Ochrophyta</taxon>
        <taxon>Bacillariophyta</taxon>
        <taxon>Bacillariophyceae</taxon>
        <taxon>Bacillariophycidae</taxon>
        <taxon>Bacillariales</taxon>
        <taxon>Bacillariaceae</taxon>
        <taxon>Cylindrotheca</taxon>
    </lineage>
</organism>
<feature type="region of interest" description="Disordered" evidence="3">
    <location>
        <begin position="1"/>
        <end position="227"/>
    </location>
</feature>
<accession>A0AAD2JLI2</accession>